<dbReference type="AlphaFoldDB" id="A0ABD3TK01"/>
<feature type="compositionally biased region" description="Basic and acidic residues" evidence="1">
    <location>
        <begin position="1"/>
        <end position="16"/>
    </location>
</feature>
<reference evidence="2 3" key="1">
    <citation type="submission" date="2024-11" db="EMBL/GenBank/DDBJ databases">
        <title>Chromosome-level genome assembly of the freshwater bivalve Anodonta woodiana.</title>
        <authorList>
            <person name="Chen X."/>
        </authorList>
    </citation>
    <scope>NUCLEOTIDE SEQUENCE [LARGE SCALE GENOMIC DNA]</scope>
    <source>
        <strain evidence="2">MN2024</strain>
        <tissue evidence="2">Gills</tissue>
    </source>
</reference>
<keyword evidence="3" id="KW-1185">Reference proteome</keyword>
<evidence type="ECO:0000313" key="3">
    <source>
        <dbReference type="Proteomes" id="UP001634394"/>
    </source>
</evidence>
<dbReference type="EMBL" id="JBJQND010000018">
    <property type="protein sequence ID" value="KAL3836956.1"/>
    <property type="molecule type" value="Genomic_DNA"/>
</dbReference>
<feature type="region of interest" description="Disordered" evidence="1">
    <location>
        <begin position="179"/>
        <end position="199"/>
    </location>
</feature>
<evidence type="ECO:0000256" key="1">
    <source>
        <dbReference type="SAM" id="MobiDB-lite"/>
    </source>
</evidence>
<comment type="caution">
    <text evidence="2">The sequence shown here is derived from an EMBL/GenBank/DDBJ whole genome shotgun (WGS) entry which is preliminary data.</text>
</comment>
<dbReference type="Proteomes" id="UP001634394">
    <property type="component" value="Unassembled WGS sequence"/>
</dbReference>
<sequence length="595" mass="66383">EYFHKGPRPRGREEQGSLRSMNDGDDVAVLATNNVQSFHSERSMNCNHSSMSNVTTMKACNDETDSIISVDHTPSDIVGAHTAASCLHANMSSELVSDSHCMHNILPACSMLSSSDIPLYSSVQSKYLSLLKDSSQRKHLDQGNLKRRIPQILVTDCTQNTYYSDSEVMYSLPHPCMNSVNDSKHKENSESRSPKTKHFKAEDLKIQTNTEEKEIHSKDEYELDIIPLRIMDNNSLLDDVMEKISHIEEETSIDESAAETSFQFKDNDKIMMTIPMKVDFVECHDSFDSGISSCITGSAPEMKLNDCHPSYVQVRNSASSNAISNSGLPISKVSVFHHENMDDHLSYLEHDTMIQPTISPETDHVLYPPKTNRVMLDGFSPAELFQENSLKYNSIDTEPGTSSVPMTSVSCESLQSSDENDLTSDVSLGEIKWDRKSPKEIRVPPRNIAINSLTRRKHKESFLKHSSSKLKDSGISITSNETTPNEAKLSNPRILSRKKTKGHVLVGGFINKRDYGKQSEPGGFELYEMDSMGVTLNKQGVISETCEETPLMVNGTSRKLHSKTDRRLAVNSLTSQKLNALSSAETKRLLFASKS</sequence>
<protein>
    <submittedName>
        <fullName evidence="2">Uncharacterized protein</fullName>
    </submittedName>
</protein>
<feature type="region of interest" description="Disordered" evidence="1">
    <location>
        <begin position="1"/>
        <end position="21"/>
    </location>
</feature>
<name>A0ABD3TK01_SINWO</name>
<feature type="non-terminal residue" evidence="2">
    <location>
        <position position="1"/>
    </location>
</feature>
<gene>
    <name evidence="2" type="ORF">ACJMK2_022358</name>
</gene>
<organism evidence="2 3">
    <name type="scientific">Sinanodonta woodiana</name>
    <name type="common">Chinese pond mussel</name>
    <name type="synonym">Anodonta woodiana</name>
    <dbReference type="NCBI Taxonomy" id="1069815"/>
    <lineage>
        <taxon>Eukaryota</taxon>
        <taxon>Metazoa</taxon>
        <taxon>Spiralia</taxon>
        <taxon>Lophotrochozoa</taxon>
        <taxon>Mollusca</taxon>
        <taxon>Bivalvia</taxon>
        <taxon>Autobranchia</taxon>
        <taxon>Heteroconchia</taxon>
        <taxon>Palaeoheterodonta</taxon>
        <taxon>Unionida</taxon>
        <taxon>Unionoidea</taxon>
        <taxon>Unionidae</taxon>
        <taxon>Unioninae</taxon>
        <taxon>Sinanodonta</taxon>
    </lineage>
</organism>
<accession>A0ABD3TK01</accession>
<feature type="compositionally biased region" description="Basic and acidic residues" evidence="1">
    <location>
        <begin position="182"/>
        <end position="199"/>
    </location>
</feature>
<proteinExistence type="predicted"/>
<evidence type="ECO:0000313" key="2">
    <source>
        <dbReference type="EMBL" id="KAL3836956.1"/>
    </source>
</evidence>